<protein>
    <submittedName>
        <fullName evidence="2">Uncharacterized protein</fullName>
    </submittedName>
</protein>
<comment type="caution">
    <text evidence="2">The sequence shown here is derived from an EMBL/GenBank/DDBJ whole genome shotgun (WGS) entry which is preliminary data.</text>
</comment>
<reference evidence="2 3" key="1">
    <citation type="submission" date="2019-10" db="EMBL/GenBank/DDBJ databases">
        <title>Assembly and Annotation for the nematode Trichostrongylus colubriformis.</title>
        <authorList>
            <person name="Martin J."/>
        </authorList>
    </citation>
    <scope>NUCLEOTIDE SEQUENCE [LARGE SCALE GENOMIC DNA]</scope>
    <source>
        <strain evidence="2">G859</strain>
        <tissue evidence="2">Whole worm</tissue>
    </source>
</reference>
<evidence type="ECO:0000313" key="2">
    <source>
        <dbReference type="EMBL" id="KAK5975759.1"/>
    </source>
</evidence>
<proteinExistence type="predicted"/>
<feature type="compositionally biased region" description="Basic and acidic residues" evidence="1">
    <location>
        <begin position="14"/>
        <end position="25"/>
    </location>
</feature>
<dbReference type="EMBL" id="WIXE01012649">
    <property type="protein sequence ID" value="KAK5975759.1"/>
    <property type="molecule type" value="Genomic_DNA"/>
</dbReference>
<keyword evidence="3" id="KW-1185">Reference proteome</keyword>
<organism evidence="2 3">
    <name type="scientific">Trichostrongylus colubriformis</name>
    <name type="common">Black scour worm</name>
    <dbReference type="NCBI Taxonomy" id="6319"/>
    <lineage>
        <taxon>Eukaryota</taxon>
        <taxon>Metazoa</taxon>
        <taxon>Ecdysozoa</taxon>
        <taxon>Nematoda</taxon>
        <taxon>Chromadorea</taxon>
        <taxon>Rhabditida</taxon>
        <taxon>Rhabditina</taxon>
        <taxon>Rhabditomorpha</taxon>
        <taxon>Strongyloidea</taxon>
        <taxon>Trichostrongylidae</taxon>
        <taxon>Trichostrongylus</taxon>
    </lineage>
</organism>
<evidence type="ECO:0000256" key="1">
    <source>
        <dbReference type="SAM" id="MobiDB-lite"/>
    </source>
</evidence>
<dbReference type="AlphaFoldDB" id="A0AAN8FGA6"/>
<evidence type="ECO:0000313" key="3">
    <source>
        <dbReference type="Proteomes" id="UP001331761"/>
    </source>
</evidence>
<accession>A0AAN8FGA6</accession>
<dbReference type="Proteomes" id="UP001331761">
    <property type="component" value="Unassembled WGS sequence"/>
</dbReference>
<feature type="region of interest" description="Disordered" evidence="1">
    <location>
        <begin position="1"/>
        <end position="42"/>
    </location>
</feature>
<feature type="compositionally biased region" description="Low complexity" evidence="1">
    <location>
        <begin position="32"/>
        <end position="42"/>
    </location>
</feature>
<name>A0AAN8FGA6_TRICO</name>
<feature type="non-terminal residue" evidence="2">
    <location>
        <position position="1"/>
    </location>
</feature>
<gene>
    <name evidence="2" type="ORF">GCK32_021127</name>
</gene>
<sequence>VKTSKLTSPKAKFKQGEKQIQEQRKHQVKGYANDNANAPADD</sequence>